<keyword evidence="4" id="KW-1185">Reference proteome</keyword>
<dbReference type="AlphaFoldDB" id="A0A175RNI8"/>
<name>A0A175RNI8_9HYPH</name>
<reference evidence="3 4" key="1">
    <citation type="journal article" date="2016" name="Front. Microbiol.">
        <title>Genomic Resource of Rice Seed Associated Bacteria.</title>
        <authorList>
            <person name="Midha S."/>
            <person name="Bansal K."/>
            <person name="Sharma S."/>
            <person name="Kumar N."/>
            <person name="Patil P.P."/>
            <person name="Chaudhry V."/>
            <person name="Patil P.B."/>
        </authorList>
    </citation>
    <scope>NUCLEOTIDE SEQUENCE [LARGE SCALE GENOMIC DNA]</scope>
    <source>
        <strain evidence="3 4">NS365</strain>
    </source>
</reference>
<sequence>MTIERLEDGRPITHGKPMGPKLRFAIAAFLIVLFGAMLSTLILGAPTASPSVAEMSMSQQSSTPTNPSGNP</sequence>
<keyword evidence="2" id="KW-0472">Membrane</keyword>
<gene>
    <name evidence="3" type="ORF">NS365_15350</name>
</gene>
<feature type="transmembrane region" description="Helical" evidence="2">
    <location>
        <begin position="24"/>
        <end position="45"/>
    </location>
</feature>
<dbReference type="PATRIC" id="fig|401562.4.peg.2881"/>
<keyword evidence="2" id="KW-1133">Transmembrane helix</keyword>
<evidence type="ECO:0000256" key="2">
    <source>
        <dbReference type="SAM" id="Phobius"/>
    </source>
</evidence>
<evidence type="ECO:0000256" key="1">
    <source>
        <dbReference type="SAM" id="MobiDB-lite"/>
    </source>
</evidence>
<keyword evidence="2" id="KW-0812">Transmembrane</keyword>
<dbReference type="EMBL" id="LDQA01000037">
    <property type="protein sequence ID" value="KTR04412.1"/>
    <property type="molecule type" value="Genomic_DNA"/>
</dbReference>
<dbReference type="Proteomes" id="UP000078529">
    <property type="component" value="Unassembled WGS sequence"/>
</dbReference>
<organism evidence="3 4">
    <name type="scientific">Aureimonas ureilytica</name>
    <dbReference type="NCBI Taxonomy" id="401562"/>
    <lineage>
        <taxon>Bacteria</taxon>
        <taxon>Pseudomonadati</taxon>
        <taxon>Pseudomonadota</taxon>
        <taxon>Alphaproteobacteria</taxon>
        <taxon>Hyphomicrobiales</taxon>
        <taxon>Aurantimonadaceae</taxon>
        <taxon>Aureimonas</taxon>
    </lineage>
</organism>
<dbReference type="RefSeq" id="WP_058601168.1">
    <property type="nucleotide sequence ID" value="NZ_LDQA01000037.1"/>
</dbReference>
<evidence type="ECO:0000313" key="4">
    <source>
        <dbReference type="Proteomes" id="UP000078529"/>
    </source>
</evidence>
<feature type="region of interest" description="Disordered" evidence="1">
    <location>
        <begin position="49"/>
        <end position="71"/>
    </location>
</feature>
<protein>
    <submittedName>
        <fullName evidence="3">Uncharacterized protein</fullName>
    </submittedName>
</protein>
<proteinExistence type="predicted"/>
<accession>A0A175RNI8</accession>
<feature type="compositionally biased region" description="Polar residues" evidence="1">
    <location>
        <begin position="56"/>
        <end position="71"/>
    </location>
</feature>
<evidence type="ECO:0000313" key="3">
    <source>
        <dbReference type="EMBL" id="KTR04412.1"/>
    </source>
</evidence>
<comment type="caution">
    <text evidence="3">The sequence shown here is derived from an EMBL/GenBank/DDBJ whole genome shotgun (WGS) entry which is preliminary data.</text>
</comment>